<comment type="caution">
    <text evidence="1">The sequence shown here is derived from an EMBL/GenBank/DDBJ whole genome shotgun (WGS) entry which is preliminary data.</text>
</comment>
<reference evidence="1" key="1">
    <citation type="submission" date="2019-10" db="EMBL/GenBank/DDBJ databases">
        <title>Conservation and host-specific expression of non-tandemly repeated heterogenous ribosome RNA gene in arbuscular mycorrhizal fungi.</title>
        <authorList>
            <person name="Maeda T."/>
            <person name="Kobayashi Y."/>
            <person name="Nakagawa T."/>
            <person name="Ezawa T."/>
            <person name="Yamaguchi K."/>
            <person name="Bino T."/>
            <person name="Nishimoto Y."/>
            <person name="Shigenobu S."/>
            <person name="Kawaguchi M."/>
        </authorList>
    </citation>
    <scope>NUCLEOTIDE SEQUENCE</scope>
    <source>
        <strain evidence="1">HR1</strain>
    </source>
</reference>
<sequence>MILASHLVTAFKYFRSSYSKKSEPTKIGCINNASYTPEMAVSQKMDMDISSPDQHQSTPVKPHTIAVISLTQSTLKGKGKKKHKKSITIDNIDEAFQSLVDSDTENTYQVSSSPLLSPSMAATNKVIESSALLLDNHASKKKKLKVQDNKATHIIIEY</sequence>
<protein>
    <submittedName>
        <fullName evidence="1">Uncharacterized protein</fullName>
    </submittedName>
</protein>
<dbReference type="AlphaFoldDB" id="A0A8H3LK68"/>
<organism evidence="1 2">
    <name type="scientific">Rhizophagus clarus</name>
    <dbReference type="NCBI Taxonomy" id="94130"/>
    <lineage>
        <taxon>Eukaryota</taxon>
        <taxon>Fungi</taxon>
        <taxon>Fungi incertae sedis</taxon>
        <taxon>Mucoromycota</taxon>
        <taxon>Glomeromycotina</taxon>
        <taxon>Glomeromycetes</taxon>
        <taxon>Glomerales</taxon>
        <taxon>Glomeraceae</taxon>
        <taxon>Rhizophagus</taxon>
    </lineage>
</organism>
<proteinExistence type="predicted"/>
<dbReference type="Proteomes" id="UP000615446">
    <property type="component" value="Unassembled WGS sequence"/>
</dbReference>
<evidence type="ECO:0000313" key="1">
    <source>
        <dbReference type="EMBL" id="GES88494.1"/>
    </source>
</evidence>
<gene>
    <name evidence="1" type="ORF">RCL2_001544200</name>
</gene>
<accession>A0A8H3LK68</accession>
<name>A0A8H3LK68_9GLOM</name>
<dbReference type="EMBL" id="BLAL01000178">
    <property type="protein sequence ID" value="GES88494.1"/>
    <property type="molecule type" value="Genomic_DNA"/>
</dbReference>
<evidence type="ECO:0000313" key="2">
    <source>
        <dbReference type="Proteomes" id="UP000615446"/>
    </source>
</evidence>